<keyword evidence="4" id="KW-1133">Transmembrane helix</keyword>
<evidence type="ECO:0000256" key="3">
    <source>
        <dbReference type="ARBA" id="ARBA00022692"/>
    </source>
</evidence>
<evidence type="ECO:0000256" key="4">
    <source>
        <dbReference type="ARBA" id="ARBA00022989"/>
    </source>
</evidence>
<comment type="similarity">
    <text evidence="2 6">Belongs to the DP1 family.</text>
</comment>
<evidence type="ECO:0000256" key="1">
    <source>
        <dbReference type="ARBA" id="ARBA00004141"/>
    </source>
</evidence>
<comment type="subcellular location">
    <subcellularLocation>
        <location evidence="1 6">Membrane</location>
        <topology evidence="1 6">Multi-pass membrane protein</topology>
    </subcellularLocation>
</comment>
<dbReference type="InterPro" id="IPR004345">
    <property type="entry name" value="TB2_DP1_HVA22"/>
</dbReference>
<evidence type="ECO:0000313" key="9">
    <source>
        <dbReference type="Proteomes" id="UP000308652"/>
    </source>
</evidence>
<name>A0A5C3MER9_9AGAR</name>
<feature type="compositionally biased region" description="Polar residues" evidence="7">
    <location>
        <begin position="223"/>
        <end position="243"/>
    </location>
</feature>
<feature type="region of interest" description="Disordered" evidence="7">
    <location>
        <begin position="191"/>
        <end position="243"/>
    </location>
</feature>
<reference evidence="8 9" key="1">
    <citation type="journal article" date="2019" name="Nat. Ecol. Evol.">
        <title>Megaphylogeny resolves global patterns of mushroom evolution.</title>
        <authorList>
            <person name="Varga T."/>
            <person name="Krizsan K."/>
            <person name="Foldi C."/>
            <person name="Dima B."/>
            <person name="Sanchez-Garcia M."/>
            <person name="Sanchez-Ramirez S."/>
            <person name="Szollosi G.J."/>
            <person name="Szarkandi J.G."/>
            <person name="Papp V."/>
            <person name="Albert L."/>
            <person name="Andreopoulos W."/>
            <person name="Angelini C."/>
            <person name="Antonin V."/>
            <person name="Barry K.W."/>
            <person name="Bougher N.L."/>
            <person name="Buchanan P."/>
            <person name="Buyck B."/>
            <person name="Bense V."/>
            <person name="Catcheside P."/>
            <person name="Chovatia M."/>
            <person name="Cooper J."/>
            <person name="Damon W."/>
            <person name="Desjardin D."/>
            <person name="Finy P."/>
            <person name="Geml J."/>
            <person name="Haridas S."/>
            <person name="Hughes K."/>
            <person name="Justo A."/>
            <person name="Karasinski D."/>
            <person name="Kautmanova I."/>
            <person name="Kiss B."/>
            <person name="Kocsube S."/>
            <person name="Kotiranta H."/>
            <person name="LaButti K.M."/>
            <person name="Lechner B.E."/>
            <person name="Liimatainen K."/>
            <person name="Lipzen A."/>
            <person name="Lukacs Z."/>
            <person name="Mihaltcheva S."/>
            <person name="Morgado L.N."/>
            <person name="Niskanen T."/>
            <person name="Noordeloos M.E."/>
            <person name="Ohm R.A."/>
            <person name="Ortiz-Santana B."/>
            <person name="Ovrebo C."/>
            <person name="Racz N."/>
            <person name="Riley R."/>
            <person name="Savchenko A."/>
            <person name="Shiryaev A."/>
            <person name="Soop K."/>
            <person name="Spirin V."/>
            <person name="Szebenyi C."/>
            <person name="Tomsovsky M."/>
            <person name="Tulloss R.E."/>
            <person name="Uehling J."/>
            <person name="Grigoriev I.V."/>
            <person name="Vagvolgyi C."/>
            <person name="Papp T."/>
            <person name="Martin F.M."/>
            <person name="Miettinen O."/>
            <person name="Hibbett D.S."/>
            <person name="Nagy L.G."/>
        </authorList>
    </citation>
    <scope>NUCLEOTIDE SEQUENCE [LARGE SCALE GENOMIC DNA]</scope>
    <source>
        <strain evidence="8 9">CBS 166.37</strain>
    </source>
</reference>
<dbReference type="EMBL" id="ML213591">
    <property type="protein sequence ID" value="TFK43904.1"/>
    <property type="molecule type" value="Genomic_DNA"/>
</dbReference>
<keyword evidence="3" id="KW-0812">Transmembrane</keyword>
<gene>
    <name evidence="8" type="ORF">BDQ12DRAFT_596897</name>
</gene>
<accession>A0A5C3MER9</accession>
<proteinExistence type="inferred from homology"/>
<dbReference type="PANTHER" id="PTHR12300:SF161">
    <property type="entry name" value="RECEPTOR EXPRESSION-ENHANCING PROTEIN"/>
    <property type="match status" value="1"/>
</dbReference>
<organism evidence="8 9">
    <name type="scientific">Crucibulum laeve</name>
    <dbReference type="NCBI Taxonomy" id="68775"/>
    <lineage>
        <taxon>Eukaryota</taxon>
        <taxon>Fungi</taxon>
        <taxon>Dikarya</taxon>
        <taxon>Basidiomycota</taxon>
        <taxon>Agaricomycotina</taxon>
        <taxon>Agaricomycetes</taxon>
        <taxon>Agaricomycetidae</taxon>
        <taxon>Agaricales</taxon>
        <taxon>Agaricineae</taxon>
        <taxon>Nidulariaceae</taxon>
        <taxon>Crucibulum</taxon>
    </lineage>
</organism>
<dbReference type="Pfam" id="PF03134">
    <property type="entry name" value="TB2_DP1_HVA22"/>
    <property type="match status" value="1"/>
</dbReference>
<dbReference type="GO" id="GO:0016020">
    <property type="term" value="C:membrane"/>
    <property type="evidence" value="ECO:0007669"/>
    <property type="project" value="UniProtKB-SubCell"/>
</dbReference>
<evidence type="ECO:0000313" key="8">
    <source>
        <dbReference type="EMBL" id="TFK43904.1"/>
    </source>
</evidence>
<dbReference type="PANTHER" id="PTHR12300">
    <property type="entry name" value="HVA22-LIKE PROTEINS"/>
    <property type="match status" value="1"/>
</dbReference>
<feature type="region of interest" description="Disordered" evidence="7">
    <location>
        <begin position="163"/>
        <end position="182"/>
    </location>
</feature>
<protein>
    <recommendedName>
        <fullName evidence="6">Protein YOP1</fullName>
    </recommendedName>
</protein>
<keyword evidence="5" id="KW-0472">Membrane</keyword>
<dbReference type="AlphaFoldDB" id="A0A5C3MER9"/>
<dbReference type="Proteomes" id="UP000308652">
    <property type="component" value="Unassembled WGS sequence"/>
</dbReference>
<evidence type="ECO:0000256" key="7">
    <source>
        <dbReference type="SAM" id="MobiDB-lite"/>
    </source>
</evidence>
<dbReference type="STRING" id="68775.A0A5C3MER9"/>
<evidence type="ECO:0000256" key="6">
    <source>
        <dbReference type="RuleBase" id="RU362006"/>
    </source>
</evidence>
<feature type="compositionally biased region" description="Basic and acidic residues" evidence="7">
    <location>
        <begin position="202"/>
        <end position="216"/>
    </location>
</feature>
<evidence type="ECO:0000256" key="5">
    <source>
        <dbReference type="ARBA" id="ARBA00023136"/>
    </source>
</evidence>
<dbReference type="OrthoDB" id="434647at2759"/>
<sequence>MPLFVPILRLALLFLNIYESYKMLKPPALSARNGGRPTQRALQQRKRDMKGCLAVWIVWSCLATYERFFESIISLFIPFYAEFKSLALLFLILTRARGAEPIYLHVIRPFLKPYTPALDSAFDLFHMIGDFLFALAMYPLRLVWEQWQASFYTYSYTSDVLESESDNAPAHPPPDWTRMNTIPDGLPQSASSFADLGIGRPEGVKFPKKVNSDRPHGSRHTSGESSRNVSRSQKAPEASPSQV</sequence>
<keyword evidence="9" id="KW-1185">Reference proteome</keyword>
<evidence type="ECO:0000256" key="2">
    <source>
        <dbReference type="ARBA" id="ARBA00008573"/>
    </source>
</evidence>